<feature type="region of interest" description="Disordered" evidence="1">
    <location>
        <begin position="744"/>
        <end position="801"/>
    </location>
</feature>
<feature type="region of interest" description="Disordered" evidence="1">
    <location>
        <begin position="1036"/>
        <end position="1086"/>
    </location>
</feature>
<dbReference type="EMBL" id="MU839829">
    <property type="protein sequence ID" value="KAK1758606.1"/>
    <property type="molecule type" value="Genomic_DNA"/>
</dbReference>
<evidence type="ECO:0000313" key="2">
    <source>
        <dbReference type="EMBL" id="KAK1758606.1"/>
    </source>
</evidence>
<feature type="compositionally biased region" description="Basic and acidic residues" evidence="1">
    <location>
        <begin position="781"/>
        <end position="796"/>
    </location>
</feature>
<feature type="compositionally biased region" description="Basic and acidic residues" evidence="1">
    <location>
        <begin position="1067"/>
        <end position="1078"/>
    </location>
</feature>
<feature type="region of interest" description="Disordered" evidence="1">
    <location>
        <begin position="957"/>
        <end position="992"/>
    </location>
</feature>
<organism evidence="2 3">
    <name type="scientific">Echria macrotheca</name>
    <dbReference type="NCBI Taxonomy" id="438768"/>
    <lineage>
        <taxon>Eukaryota</taxon>
        <taxon>Fungi</taxon>
        <taxon>Dikarya</taxon>
        <taxon>Ascomycota</taxon>
        <taxon>Pezizomycotina</taxon>
        <taxon>Sordariomycetes</taxon>
        <taxon>Sordariomycetidae</taxon>
        <taxon>Sordariales</taxon>
        <taxon>Schizotheciaceae</taxon>
        <taxon>Echria</taxon>
    </lineage>
</organism>
<comment type="caution">
    <text evidence="2">The sequence shown here is derived from an EMBL/GenBank/DDBJ whole genome shotgun (WGS) entry which is preliminary data.</text>
</comment>
<proteinExistence type="predicted"/>
<protein>
    <submittedName>
        <fullName evidence="2">Uncharacterized protein</fullName>
    </submittedName>
</protein>
<feature type="compositionally biased region" description="Low complexity" evidence="1">
    <location>
        <begin position="926"/>
        <end position="937"/>
    </location>
</feature>
<feature type="compositionally biased region" description="Basic and acidic residues" evidence="1">
    <location>
        <begin position="744"/>
        <end position="767"/>
    </location>
</feature>
<dbReference type="AlphaFoldDB" id="A0AAJ0F821"/>
<evidence type="ECO:0000256" key="1">
    <source>
        <dbReference type="SAM" id="MobiDB-lite"/>
    </source>
</evidence>
<keyword evidence="3" id="KW-1185">Reference proteome</keyword>
<feature type="compositionally biased region" description="Polar residues" evidence="1">
    <location>
        <begin position="966"/>
        <end position="975"/>
    </location>
</feature>
<feature type="region of interest" description="Disordered" evidence="1">
    <location>
        <begin position="908"/>
        <end position="941"/>
    </location>
</feature>
<evidence type="ECO:0000313" key="3">
    <source>
        <dbReference type="Proteomes" id="UP001239445"/>
    </source>
</evidence>
<dbReference type="Proteomes" id="UP001239445">
    <property type="component" value="Unassembled WGS sequence"/>
</dbReference>
<accession>A0AAJ0F821</accession>
<name>A0AAJ0F821_9PEZI</name>
<sequence>MVEGTAADRVPSPFLCIYQEDTHHNLRSLLPLPNNHTLSFLEIEKRGNPQIAGNCRNTRSITGTDIRLYVRVWATNSRNIPSPTHSVVRPRQATMTSFSPSAAGSGTRKLSKVDIAMAETSIIVHAPPDMPRDAEILGVLGLAQKHATGQRYGWMVTDYLAWKILFRNCGNPSNKHWLSALDLNAFAEEHDFPEESRVTIFGEGGKDIQKLACDNDEFTQNLRDHIASRARAANSRNTSLVLIIESPVTPEGDICIELGESPKKAFITIDSIRDDIRTAVSHSNLPVTLVTVSPFTGGWACYPSLFPAAPTATSDKLLQFVAMSCGGVFADTFMNVFTRRGTPLLTDAERAKVRYDDMMPVGPTDHQTSLLHKFQRGIHECLEHRFCELGKTHGLNFQPKHDIWSRFAPRHGIDLQYWKAEWGPADETDHDLEEHPHYQFLGEAFGGSRFSQMFHLKYLVAIEADTCPVDWERNMTGITNELFAQFAQNPNPSTDEFKRVFDTVEYRGSLMLLANILVKALKLPVPASCRFWDDKTREDELYVKQQAAWGRVHELFPPAPLLPGENRHPFKCVRFYRPARWIAAGIALKFEHQPKDEVMDFVKTEVAPLIAKLREIQMNLLRENPTIVSMGRAWIASLHLGIDEHRTQASRSSSFSPAGYIPENGVAQVALDRQEQLTKTRPMQVGNAGEKKPLFTMPAQPIQVKSPEEEKPLFPMPLKQDTANMERKDRIKAALVTLEGRKLHPETAKRDASSEADWKTKTDESAHRSPVVVETAVAPRAIDKEPPAAHSRDNDKPAVVQASKDTGLVTDWEKFMKAAPLANYTAKSPSAQTPGPQRVLSSHWENVQELPVQSVADNDMAVPSPQVKVKQPGGQVVVKEAPEQKMKLVETPGVIKPIMSSMQKVEPLAENNSEFSAPKENRAMHTPPSVSPTSASARKPSTVPVFKTVSLQLTPNSTFPKLRAGSATTQTSTPRTAPIDTPARSETSRGQVDSTAVIQGLREITNILAEDPARVLDVLRGLGINSAATTPSRTYGDASDLGGVSGSAMASGSPKGSQAVDLNIQPEKTDSVDFDKPVYDNSYQEW</sequence>
<reference evidence="2" key="1">
    <citation type="submission" date="2023-06" db="EMBL/GenBank/DDBJ databases">
        <title>Genome-scale phylogeny and comparative genomics of the fungal order Sordariales.</title>
        <authorList>
            <consortium name="Lawrence Berkeley National Laboratory"/>
            <person name="Hensen N."/>
            <person name="Bonometti L."/>
            <person name="Westerberg I."/>
            <person name="Brannstrom I.O."/>
            <person name="Guillou S."/>
            <person name="Cros-Aarteil S."/>
            <person name="Calhoun S."/>
            <person name="Haridas S."/>
            <person name="Kuo A."/>
            <person name="Mondo S."/>
            <person name="Pangilinan J."/>
            <person name="Riley R."/>
            <person name="Labutti K."/>
            <person name="Andreopoulos B."/>
            <person name="Lipzen A."/>
            <person name="Chen C."/>
            <person name="Yanf M."/>
            <person name="Daum C."/>
            <person name="Ng V."/>
            <person name="Clum A."/>
            <person name="Steindorff A."/>
            <person name="Ohm R."/>
            <person name="Martin F."/>
            <person name="Silar P."/>
            <person name="Natvig D."/>
            <person name="Lalanne C."/>
            <person name="Gautier V."/>
            <person name="Ament-Velasquez S.L."/>
            <person name="Kruys A."/>
            <person name="Hutchinson M.I."/>
            <person name="Powell A.J."/>
            <person name="Barry K."/>
            <person name="Miller A.N."/>
            <person name="Grigoriev I.V."/>
            <person name="Debuchy R."/>
            <person name="Gladieux P."/>
            <person name="Thoren M.H."/>
            <person name="Johannesson H."/>
        </authorList>
    </citation>
    <scope>NUCLEOTIDE SEQUENCE</scope>
    <source>
        <strain evidence="2">PSN4</strain>
    </source>
</reference>
<gene>
    <name evidence="2" type="ORF">QBC47DRAFT_411290</name>
</gene>